<keyword evidence="1" id="KW-0175">Coiled coil</keyword>
<sequence>MANDKFNWKSLFINEEEPKKESAPEKAEEPKSRTQSFPSSSSGKSSNTKFPAHPPKGGAVDKNILDTIVEMYEAGFDSLNRPGYDFYEFFKAIQAVGSNEPSVYKMALTMAQGVDNKVNKDTLLTQANFYINEIEKVHKQYQSQGNAKKSELQNTQAAQKENLTAEISALEKQLMEIQNKISAKRNELQSLDVNLMAEVEEIDQKIVANDNARTKLLATITTVVEGIKNNI</sequence>
<dbReference type="EMBL" id="SMLW01000563">
    <property type="protein sequence ID" value="MTI26102.1"/>
    <property type="molecule type" value="Genomic_DNA"/>
</dbReference>
<evidence type="ECO:0000313" key="4">
    <source>
        <dbReference type="Proteomes" id="UP000798808"/>
    </source>
</evidence>
<feature type="region of interest" description="Disordered" evidence="2">
    <location>
        <begin position="1"/>
        <end position="59"/>
    </location>
</feature>
<evidence type="ECO:0000256" key="2">
    <source>
        <dbReference type="SAM" id="MobiDB-lite"/>
    </source>
</evidence>
<feature type="coiled-coil region" evidence="1">
    <location>
        <begin position="153"/>
        <end position="194"/>
    </location>
</feature>
<reference evidence="3 4" key="1">
    <citation type="submission" date="2019-02" db="EMBL/GenBank/DDBJ databases">
        <authorList>
            <person name="Goldberg S.R."/>
            <person name="Haltli B.A."/>
            <person name="Correa H."/>
            <person name="Russell K.G."/>
        </authorList>
    </citation>
    <scope>NUCLEOTIDE SEQUENCE [LARGE SCALE GENOMIC DNA]</scope>
    <source>
        <strain evidence="3 4">JCM 16186</strain>
    </source>
</reference>
<feature type="compositionally biased region" description="Basic and acidic residues" evidence="2">
    <location>
        <begin position="16"/>
        <end position="32"/>
    </location>
</feature>
<keyword evidence="4" id="KW-1185">Reference proteome</keyword>
<gene>
    <name evidence="3" type="ORF">E1163_14185</name>
</gene>
<proteinExistence type="predicted"/>
<comment type="caution">
    <text evidence="3">The sequence shown here is derived from an EMBL/GenBank/DDBJ whole genome shotgun (WGS) entry which is preliminary data.</text>
</comment>
<dbReference type="Proteomes" id="UP000798808">
    <property type="component" value="Unassembled WGS sequence"/>
</dbReference>
<protein>
    <submittedName>
        <fullName evidence="3">Uncharacterized protein</fullName>
    </submittedName>
</protein>
<dbReference type="RefSeq" id="WP_155172928.1">
    <property type="nucleotide sequence ID" value="NZ_BAAAFL010000017.1"/>
</dbReference>
<evidence type="ECO:0000256" key="1">
    <source>
        <dbReference type="SAM" id="Coils"/>
    </source>
</evidence>
<organism evidence="3 4">
    <name type="scientific">Fulvivirga kasyanovii</name>
    <dbReference type="NCBI Taxonomy" id="396812"/>
    <lineage>
        <taxon>Bacteria</taxon>
        <taxon>Pseudomonadati</taxon>
        <taxon>Bacteroidota</taxon>
        <taxon>Cytophagia</taxon>
        <taxon>Cytophagales</taxon>
        <taxon>Fulvivirgaceae</taxon>
        <taxon>Fulvivirga</taxon>
    </lineage>
</organism>
<feature type="compositionally biased region" description="Low complexity" evidence="2">
    <location>
        <begin position="36"/>
        <end position="46"/>
    </location>
</feature>
<name>A0ABW9RPN6_9BACT</name>
<evidence type="ECO:0000313" key="3">
    <source>
        <dbReference type="EMBL" id="MTI26102.1"/>
    </source>
</evidence>
<accession>A0ABW9RPN6</accession>